<evidence type="ECO:0000256" key="1">
    <source>
        <dbReference type="SAM" id="SignalP"/>
    </source>
</evidence>
<accession>A0ABS5VR19</accession>
<dbReference type="RefSeq" id="WP_254153564.1">
    <property type="nucleotide sequence ID" value="NZ_JAHESD010000017.1"/>
</dbReference>
<keyword evidence="3" id="KW-1185">Reference proteome</keyword>
<keyword evidence="1" id="KW-0732">Signal</keyword>
<evidence type="ECO:0000313" key="2">
    <source>
        <dbReference type="EMBL" id="MBT1703601.1"/>
    </source>
</evidence>
<sequence length="107" mass="12122">MKKVVLVLSFVLVTVLVYGQESEAGKSTYPYWTISKDIQKFQLKDYQFTPATVQTGSLVWVQSKPVASTYQQDKDVKPAKVVMTGTPASVISKDVARMQYERNKRKN</sequence>
<name>A0ABS5VR19_9BACT</name>
<organism evidence="2 3">
    <name type="scientific">Chryseosolibacter indicus</name>
    <dbReference type="NCBI Taxonomy" id="2782351"/>
    <lineage>
        <taxon>Bacteria</taxon>
        <taxon>Pseudomonadati</taxon>
        <taxon>Bacteroidota</taxon>
        <taxon>Cytophagia</taxon>
        <taxon>Cytophagales</taxon>
        <taxon>Chryseotaleaceae</taxon>
        <taxon>Chryseosolibacter</taxon>
    </lineage>
</organism>
<proteinExistence type="predicted"/>
<gene>
    <name evidence="2" type="ORF">KK060_09945</name>
</gene>
<dbReference type="Proteomes" id="UP000772618">
    <property type="component" value="Unassembled WGS sequence"/>
</dbReference>
<evidence type="ECO:0000313" key="3">
    <source>
        <dbReference type="Proteomes" id="UP000772618"/>
    </source>
</evidence>
<evidence type="ECO:0008006" key="4">
    <source>
        <dbReference type="Google" id="ProtNLM"/>
    </source>
</evidence>
<dbReference type="EMBL" id="JAHESD010000017">
    <property type="protein sequence ID" value="MBT1703601.1"/>
    <property type="molecule type" value="Genomic_DNA"/>
</dbReference>
<protein>
    <recommendedName>
        <fullName evidence="4">DUF5666 domain-containing protein</fullName>
    </recommendedName>
</protein>
<reference evidence="2 3" key="1">
    <citation type="submission" date="2021-05" db="EMBL/GenBank/DDBJ databases">
        <title>A Polyphasic approach of four new species of the genus Ohtaekwangia: Ohtaekwangia histidinii sp. nov., Ohtaekwangia cretensis sp. nov., Ohtaekwangia indiensis sp. nov., Ohtaekwangia reichenbachii sp. nov. from diverse environment.</title>
        <authorList>
            <person name="Octaviana S."/>
        </authorList>
    </citation>
    <scope>NUCLEOTIDE SEQUENCE [LARGE SCALE GENOMIC DNA]</scope>
    <source>
        <strain evidence="2 3">PWU20</strain>
    </source>
</reference>
<feature type="chain" id="PRO_5046544262" description="DUF5666 domain-containing protein" evidence="1">
    <location>
        <begin position="20"/>
        <end position="107"/>
    </location>
</feature>
<feature type="signal peptide" evidence="1">
    <location>
        <begin position="1"/>
        <end position="19"/>
    </location>
</feature>
<comment type="caution">
    <text evidence="2">The sequence shown here is derived from an EMBL/GenBank/DDBJ whole genome shotgun (WGS) entry which is preliminary data.</text>
</comment>